<dbReference type="InterPro" id="IPR013083">
    <property type="entry name" value="Znf_RING/FYVE/PHD"/>
</dbReference>
<evidence type="ECO:0000313" key="2">
    <source>
        <dbReference type="EMBL" id="QBR01972.1"/>
    </source>
</evidence>
<feature type="domain" description="UBP-type" evidence="1">
    <location>
        <begin position="3"/>
        <end position="103"/>
    </location>
</feature>
<dbReference type="KEGG" id="ppai:E1956_33125"/>
<dbReference type="GO" id="GO:0008270">
    <property type="term" value="F:zinc ion binding"/>
    <property type="evidence" value="ECO:0007669"/>
    <property type="project" value="InterPro"/>
</dbReference>
<dbReference type="EMBL" id="CP038150">
    <property type="protein sequence ID" value="QBR01972.1"/>
    <property type="molecule type" value="Genomic_DNA"/>
</dbReference>
<dbReference type="AlphaFoldDB" id="A0A4P7D5V2"/>
<proteinExistence type="predicted"/>
<accession>A0A4P7D5V2</accession>
<keyword evidence="3" id="KW-1185">Reference proteome</keyword>
<dbReference type="SUPFAM" id="SSF57850">
    <property type="entry name" value="RING/U-box"/>
    <property type="match status" value="1"/>
</dbReference>
<dbReference type="Pfam" id="PF02148">
    <property type="entry name" value="zf-UBP"/>
    <property type="match status" value="1"/>
</dbReference>
<evidence type="ECO:0000259" key="1">
    <source>
        <dbReference type="PROSITE" id="PS50271"/>
    </source>
</evidence>
<protein>
    <recommendedName>
        <fullName evidence="1">UBP-type domain-containing protein</fullName>
    </recommendedName>
</protein>
<dbReference type="PROSITE" id="PS50271">
    <property type="entry name" value="ZF_UBP"/>
    <property type="match status" value="1"/>
</dbReference>
<dbReference type="Proteomes" id="UP000295727">
    <property type="component" value="Chromosome 3"/>
</dbReference>
<sequence length="103" mass="11506">MATTCSHLDQARILHTDKDYCEECVKSGGRWVHLRLCLICGKAGCCDSSPNRHASKHFHETGHPLMRSIEPGEHWVWCYMDSQLVGEIDSQTSGGPAHNEAKD</sequence>
<organism evidence="2 3">
    <name type="scientific">Paraburkholderia pallida</name>
    <dbReference type="NCBI Taxonomy" id="2547399"/>
    <lineage>
        <taxon>Bacteria</taxon>
        <taxon>Pseudomonadati</taxon>
        <taxon>Pseudomonadota</taxon>
        <taxon>Betaproteobacteria</taxon>
        <taxon>Burkholderiales</taxon>
        <taxon>Burkholderiaceae</taxon>
        <taxon>Paraburkholderia</taxon>
    </lineage>
</organism>
<dbReference type="InterPro" id="IPR001607">
    <property type="entry name" value="Znf_UBP"/>
</dbReference>
<gene>
    <name evidence="2" type="ORF">E1956_33125</name>
</gene>
<dbReference type="RefSeq" id="WP_134757147.1">
    <property type="nucleotide sequence ID" value="NZ_CP038150.1"/>
</dbReference>
<dbReference type="Gene3D" id="3.30.40.10">
    <property type="entry name" value="Zinc/RING finger domain, C3HC4 (zinc finger)"/>
    <property type="match status" value="1"/>
</dbReference>
<dbReference type="OrthoDB" id="120315at2"/>
<evidence type="ECO:0000313" key="3">
    <source>
        <dbReference type="Proteomes" id="UP000295727"/>
    </source>
</evidence>
<name>A0A4P7D5V2_9BURK</name>
<reference evidence="2 3" key="1">
    <citation type="submission" date="2019-03" db="EMBL/GenBank/DDBJ databases">
        <title>Paraburkholderia sp. 7MH5, isolated from subtropical forest soil.</title>
        <authorList>
            <person name="Gao Z.-H."/>
            <person name="Qiu L.-H."/>
        </authorList>
    </citation>
    <scope>NUCLEOTIDE SEQUENCE [LARGE SCALE GENOMIC DNA]</scope>
    <source>
        <strain evidence="2 3">7MH5</strain>
    </source>
</reference>